<dbReference type="GO" id="GO:0000724">
    <property type="term" value="P:double-strand break repair via homologous recombination"/>
    <property type="evidence" value="ECO:0007669"/>
    <property type="project" value="InterPro"/>
</dbReference>
<sequence>MEFNQHVDAVLSTFVDNTKFFKEMADAMSEFSDDGEIQKLLDASAQQRVEHAEKLIRLKSKHQSLSQEMQKAQGESATIEEFERIWQERSEAVERKRINVKNIADFKNFKRTVESAATPGSTQNGQANGAARAADDDDLIIEDTGGEIFSLYDPWSKALMKNPVRNKMCGHIYDRDSVMLIIKDNIGIRCPVLGCANKTYIQPAHLVEDANVRRKVRQQMAEEAETEEGSSEEEDED</sequence>
<evidence type="ECO:0000256" key="2">
    <source>
        <dbReference type="ARBA" id="ARBA00004718"/>
    </source>
</evidence>
<dbReference type="Pfam" id="PF11789">
    <property type="entry name" value="zf-Nse"/>
    <property type="match status" value="1"/>
</dbReference>
<keyword evidence="17" id="KW-0436">Ligase</keyword>
<dbReference type="Proteomes" id="UP001652628">
    <property type="component" value="Chromosome X"/>
</dbReference>
<dbReference type="RefSeq" id="XP_016942092.2">
    <property type="nucleotide sequence ID" value="XM_017086603.3"/>
</dbReference>
<keyword evidence="8" id="KW-0833">Ubl conjugation pathway</keyword>
<organism evidence="16 17">
    <name type="scientific">Drosophila suzukii</name>
    <name type="common">Spotted-wing drosophila fruit fly</name>
    <dbReference type="NCBI Taxonomy" id="28584"/>
    <lineage>
        <taxon>Eukaryota</taxon>
        <taxon>Metazoa</taxon>
        <taxon>Ecdysozoa</taxon>
        <taxon>Arthropoda</taxon>
        <taxon>Hexapoda</taxon>
        <taxon>Insecta</taxon>
        <taxon>Pterygota</taxon>
        <taxon>Neoptera</taxon>
        <taxon>Endopterygota</taxon>
        <taxon>Diptera</taxon>
        <taxon>Brachycera</taxon>
        <taxon>Muscomorpha</taxon>
        <taxon>Ephydroidea</taxon>
        <taxon>Drosophilidae</taxon>
        <taxon>Drosophila</taxon>
        <taxon>Sophophora</taxon>
    </lineage>
</organism>
<evidence type="ECO:0000256" key="12">
    <source>
        <dbReference type="ARBA" id="ARBA00032533"/>
    </source>
</evidence>
<feature type="region of interest" description="Disordered" evidence="14">
    <location>
        <begin position="216"/>
        <end position="237"/>
    </location>
</feature>
<evidence type="ECO:0000256" key="8">
    <source>
        <dbReference type="ARBA" id="ARBA00022786"/>
    </source>
</evidence>
<evidence type="ECO:0000259" key="15">
    <source>
        <dbReference type="PROSITE" id="PS51044"/>
    </source>
</evidence>
<dbReference type="InterPro" id="IPR013083">
    <property type="entry name" value="Znf_RING/FYVE/PHD"/>
</dbReference>
<feature type="compositionally biased region" description="Acidic residues" evidence="14">
    <location>
        <begin position="222"/>
        <end position="237"/>
    </location>
</feature>
<keyword evidence="10" id="KW-0539">Nucleus</keyword>
<evidence type="ECO:0000256" key="6">
    <source>
        <dbReference type="ARBA" id="ARBA00022723"/>
    </source>
</evidence>
<evidence type="ECO:0000256" key="7">
    <source>
        <dbReference type="ARBA" id="ARBA00022771"/>
    </source>
</evidence>
<evidence type="ECO:0000313" key="17">
    <source>
        <dbReference type="RefSeq" id="XP_016942092.2"/>
    </source>
</evidence>
<evidence type="ECO:0000256" key="3">
    <source>
        <dbReference type="ARBA" id="ARBA00008212"/>
    </source>
</evidence>
<evidence type="ECO:0000256" key="13">
    <source>
        <dbReference type="PROSITE-ProRule" id="PRU00452"/>
    </source>
</evidence>
<dbReference type="GO" id="GO:0030915">
    <property type="term" value="C:Smc5-Smc6 complex"/>
    <property type="evidence" value="ECO:0007669"/>
    <property type="project" value="InterPro"/>
</dbReference>
<keyword evidence="16" id="KW-1185">Reference proteome</keyword>
<dbReference type="GO" id="GO:0061665">
    <property type="term" value="F:SUMO ligase activity"/>
    <property type="evidence" value="ECO:0007669"/>
    <property type="project" value="TreeGrafter"/>
</dbReference>
<evidence type="ECO:0000256" key="14">
    <source>
        <dbReference type="SAM" id="MobiDB-lite"/>
    </source>
</evidence>
<evidence type="ECO:0000256" key="11">
    <source>
        <dbReference type="ARBA" id="ARBA00031731"/>
    </source>
</evidence>
<dbReference type="Gene3D" id="3.30.40.10">
    <property type="entry name" value="Zinc/RING finger domain, C3HC4 (zinc finger)"/>
    <property type="match status" value="1"/>
</dbReference>
<dbReference type="CDD" id="cd16651">
    <property type="entry name" value="SPL-RING_NSE2"/>
    <property type="match status" value="1"/>
</dbReference>
<dbReference type="InterPro" id="IPR026846">
    <property type="entry name" value="Nse2(Mms21)"/>
</dbReference>
<evidence type="ECO:0000256" key="4">
    <source>
        <dbReference type="ARBA" id="ARBA00020923"/>
    </source>
</evidence>
<comment type="subcellular location">
    <subcellularLocation>
        <location evidence="1">Nucleus</location>
    </subcellularLocation>
</comment>
<keyword evidence="6" id="KW-0479">Metal-binding</keyword>
<keyword evidence="9" id="KW-0862">Zinc</keyword>
<dbReference type="GeneID" id="108018994"/>
<dbReference type="InterPro" id="IPR004181">
    <property type="entry name" value="Znf_MIZ"/>
</dbReference>
<gene>
    <name evidence="17" type="primary">cerv</name>
</gene>
<comment type="similarity">
    <text evidence="3">Belongs to the NSE2 family.</text>
</comment>
<keyword evidence="5" id="KW-0808">Transferase</keyword>
<feature type="domain" description="SP-RING-type" evidence="15">
    <location>
        <begin position="135"/>
        <end position="221"/>
    </location>
</feature>
<dbReference type="PANTHER" id="PTHR21330:SF1">
    <property type="entry name" value="E3 SUMO-PROTEIN LIGASE NSE2"/>
    <property type="match status" value="1"/>
</dbReference>
<evidence type="ECO:0000256" key="5">
    <source>
        <dbReference type="ARBA" id="ARBA00022679"/>
    </source>
</evidence>
<dbReference type="AlphaFoldDB" id="A0AB39ZSC0"/>
<dbReference type="GO" id="GO:0016925">
    <property type="term" value="P:protein sumoylation"/>
    <property type="evidence" value="ECO:0007669"/>
    <property type="project" value="TreeGrafter"/>
</dbReference>
<comment type="pathway">
    <text evidence="2">Protein modification; protein sumoylation.</text>
</comment>
<evidence type="ECO:0000256" key="10">
    <source>
        <dbReference type="ARBA" id="ARBA00023242"/>
    </source>
</evidence>
<evidence type="ECO:0000256" key="9">
    <source>
        <dbReference type="ARBA" id="ARBA00022833"/>
    </source>
</evidence>
<protein>
    <recommendedName>
        <fullName evidence="4">E3 SUMO-protein ligase NSE2</fullName>
    </recommendedName>
    <alternativeName>
        <fullName evidence="11">E3 SUMO-protein transferase NSE2</fullName>
    </alternativeName>
    <alternativeName>
        <fullName evidence="12">Non-structural maintenance of chromosomes element 2 homolog</fullName>
    </alternativeName>
</protein>
<dbReference type="GO" id="GO:0005634">
    <property type="term" value="C:nucleus"/>
    <property type="evidence" value="ECO:0007669"/>
    <property type="project" value="UniProtKB-SubCell"/>
</dbReference>
<evidence type="ECO:0000256" key="1">
    <source>
        <dbReference type="ARBA" id="ARBA00004123"/>
    </source>
</evidence>
<keyword evidence="7 13" id="KW-0863">Zinc-finger</keyword>
<accession>A0AB39ZSC0</accession>
<dbReference type="GO" id="GO:0008270">
    <property type="term" value="F:zinc ion binding"/>
    <property type="evidence" value="ECO:0007669"/>
    <property type="project" value="UniProtKB-KW"/>
</dbReference>
<dbReference type="GO" id="GO:0016874">
    <property type="term" value="F:ligase activity"/>
    <property type="evidence" value="ECO:0007669"/>
    <property type="project" value="UniProtKB-KW"/>
</dbReference>
<reference evidence="17" key="1">
    <citation type="submission" date="2025-08" db="UniProtKB">
        <authorList>
            <consortium name="RefSeq"/>
        </authorList>
    </citation>
    <scope>IDENTIFICATION</scope>
</reference>
<proteinExistence type="inferred from homology"/>
<evidence type="ECO:0000313" key="16">
    <source>
        <dbReference type="Proteomes" id="UP001652628"/>
    </source>
</evidence>
<dbReference type="PANTHER" id="PTHR21330">
    <property type="entry name" value="E3 SUMO-PROTEIN LIGASE NSE2"/>
    <property type="match status" value="1"/>
</dbReference>
<dbReference type="PROSITE" id="PS51044">
    <property type="entry name" value="ZF_SP_RING"/>
    <property type="match status" value="1"/>
</dbReference>
<name>A0AB39ZSC0_DROSZ</name>